<dbReference type="Proteomes" id="UP000528964">
    <property type="component" value="Unassembled WGS sequence"/>
</dbReference>
<comment type="caution">
    <text evidence="1">The sequence shown here is derived from an EMBL/GenBank/DDBJ whole genome shotgun (WGS) entry which is preliminary data.</text>
</comment>
<dbReference type="AlphaFoldDB" id="A0A7W6CVE4"/>
<sequence length="211" mass="23375">MVESLRTPETFSDFSHTPPAIKTTEALTLYNPFYYDLSTTPLAIDPEWAAAPGITLNWLAQTIDGQTRLVFGVEADTPANFLAFADRFAMGHNLTEQDAARLCFTGHPTLAHIGTGAPQGRDLRGRDLAGYVGSLQNYTGVIGGELRRQHDEWWINDQSGRYGSQRQSRGPNAAELRLDNPARMAAFRKELMTIVKRKFSESASLDVQFAP</sequence>
<keyword evidence="2" id="KW-1185">Reference proteome</keyword>
<reference evidence="1 2" key="1">
    <citation type="submission" date="2020-08" db="EMBL/GenBank/DDBJ databases">
        <title>Genomic Encyclopedia of Type Strains, Phase IV (KMG-IV): sequencing the most valuable type-strain genomes for metagenomic binning, comparative biology and taxonomic classification.</title>
        <authorList>
            <person name="Goeker M."/>
        </authorList>
    </citation>
    <scope>NUCLEOTIDE SEQUENCE [LARGE SCALE GENOMIC DNA]</scope>
    <source>
        <strain evidence="1 2">DSM 25481</strain>
    </source>
</reference>
<dbReference type="EMBL" id="JACIDR010000001">
    <property type="protein sequence ID" value="MBB3971796.1"/>
    <property type="molecule type" value="Genomic_DNA"/>
</dbReference>
<evidence type="ECO:0000313" key="2">
    <source>
        <dbReference type="Proteomes" id="UP000528964"/>
    </source>
</evidence>
<evidence type="ECO:0000313" key="1">
    <source>
        <dbReference type="EMBL" id="MBB3971796.1"/>
    </source>
</evidence>
<proteinExistence type="predicted"/>
<dbReference type="RefSeq" id="WP_183393642.1">
    <property type="nucleotide sequence ID" value="NZ_JACIDR010000001.1"/>
</dbReference>
<name>A0A7W6CVE4_9HYPH</name>
<organism evidence="1 2">
    <name type="scientific">Hansschlegelia beijingensis</name>
    <dbReference type="NCBI Taxonomy" id="1133344"/>
    <lineage>
        <taxon>Bacteria</taxon>
        <taxon>Pseudomonadati</taxon>
        <taxon>Pseudomonadota</taxon>
        <taxon>Alphaproteobacteria</taxon>
        <taxon>Hyphomicrobiales</taxon>
        <taxon>Methylopilaceae</taxon>
        <taxon>Hansschlegelia</taxon>
    </lineage>
</organism>
<accession>A0A7W6CVE4</accession>
<protein>
    <submittedName>
        <fullName evidence="1">Uncharacterized protein</fullName>
    </submittedName>
</protein>
<gene>
    <name evidence="1" type="ORF">GGR24_000429</name>
</gene>